<dbReference type="Pfam" id="PF07690">
    <property type="entry name" value="MFS_1"/>
    <property type="match status" value="1"/>
</dbReference>
<reference evidence="9" key="1">
    <citation type="submission" date="2020-11" db="EMBL/GenBank/DDBJ databases">
        <authorList>
            <person name="Tran Van P."/>
        </authorList>
    </citation>
    <scope>NUCLEOTIDE SEQUENCE</scope>
</reference>
<feature type="transmembrane region" description="Helical" evidence="7">
    <location>
        <begin position="135"/>
        <end position="160"/>
    </location>
</feature>
<feature type="transmembrane region" description="Helical" evidence="7">
    <location>
        <begin position="314"/>
        <end position="335"/>
    </location>
</feature>
<dbReference type="InterPro" id="IPR020846">
    <property type="entry name" value="MFS_dom"/>
</dbReference>
<dbReference type="GO" id="GO:0016020">
    <property type="term" value="C:membrane"/>
    <property type="evidence" value="ECO:0007669"/>
    <property type="project" value="UniProtKB-SubCell"/>
</dbReference>
<accession>A0A7R9PHM3</accession>
<evidence type="ECO:0000256" key="1">
    <source>
        <dbReference type="ARBA" id="ARBA00004141"/>
    </source>
</evidence>
<dbReference type="PROSITE" id="PS50850">
    <property type="entry name" value="MFS"/>
    <property type="match status" value="1"/>
</dbReference>
<evidence type="ECO:0000313" key="9">
    <source>
        <dbReference type="EMBL" id="CAD7587333.1"/>
    </source>
</evidence>
<keyword evidence="4 7" id="KW-1133">Transmembrane helix</keyword>
<name>A0A7R9PHM3_TIMGE</name>
<dbReference type="PANTHER" id="PTHR23511">
    <property type="entry name" value="SYNAPTIC VESICLE GLYCOPROTEIN 2"/>
    <property type="match status" value="1"/>
</dbReference>
<protein>
    <recommendedName>
        <fullName evidence="8">Major facilitator superfamily (MFS) profile domain-containing protein</fullName>
    </recommendedName>
</protein>
<dbReference type="InterPro" id="IPR011701">
    <property type="entry name" value="MFS"/>
</dbReference>
<evidence type="ECO:0000256" key="7">
    <source>
        <dbReference type="SAM" id="Phobius"/>
    </source>
</evidence>
<gene>
    <name evidence="9" type="ORF">TGEB3V08_LOCUS1541</name>
</gene>
<feature type="transmembrane region" description="Helical" evidence="7">
    <location>
        <begin position="172"/>
        <end position="195"/>
    </location>
</feature>
<dbReference type="EMBL" id="OE839468">
    <property type="protein sequence ID" value="CAD7587333.1"/>
    <property type="molecule type" value="Genomic_DNA"/>
</dbReference>
<evidence type="ECO:0000256" key="4">
    <source>
        <dbReference type="ARBA" id="ARBA00022989"/>
    </source>
</evidence>
<proteinExistence type="predicted"/>
<keyword evidence="5 7" id="KW-0472">Membrane</keyword>
<sequence>MEAHFHVSHDSDDEAPCKEKKDDVDNPEIADFEKAISLTGYGKYNYLLLLTALIGTIGHQCDLNGVSFLLPSAECDLHLTQRDKGLLNAVIYIGMISSAFMWGFLSDTFGRRIPITVAYFIDAILNICSSFAQSFWVLLVIKFCTGFVICGPVSMVKAYLAEFHGQSSRAKVMMCTGVFASSANVIIPGLAWIIIPQPWSWELFDGYIVYNSWRVYVLVCAMPSLLAAFLMTFFLESPKFLMAVGRNEQAIDVLRSVYRINTGRDAQTYPIKVLIHRKMSIIEETPSKMIANKSILSVLKQGFAKIKPLFKLPLLPKILLVFIIQFGTLFGLSTLRQWLPQIFATMQEYTHIQESMNVSIVGVSLCDMLEYTRFQNTTEVRLEGTGHCSVTVLRVARRPCGIHWRITRNHNSSVLNTHAVKQLEMN</sequence>
<evidence type="ECO:0000259" key="8">
    <source>
        <dbReference type="PROSITE" id="PS50850"/>
    </source>
</evidence>
<keyword evidence="2" id="KW-0813">Transport</keyword>
<evidence type="ECO:0000256" key="6">
    <source>
        <dbReference type="SAM" id="MobiDB-lite"/>
    </source>
</evidence>
<keyword evidence="3 7" id="KW-0812">Transmembrane</keyword>
<feature type="transmembrane region" description="Helical" evidence="7">
    <location>
        <begin position="86"/>
        <end position="105"/>
    </location>
</feature>
<dbReference type="AlphaFoldDB" id="A0A7R9PHM3"/>
<dbReference type="GO" id="GO:0022857">
    <property type="term" value="F:transmembrane transporter activity"/>
    <property type="evidence" value="ECO:0007669"/>
    <property type="project" value="InterPro"/>
</dbReference>
<dbReference type="SUPFAM" id="SSF103473">
    <property type="entry name" value="MFS general substrate transporter"/>
    <property type="match status" value="1"/>
</dbReference>
<dbReference type="InterPro" id="IPR036259">
    <property type="entry name" value="MFS_trans_sf"/>
</dbReference>
<evidence type="ECO:0000256" key="5">
    <source>
        <dbReference type="ARBA" id="ARBA00023136"/>
    </source>
</evidence>
<comment type="subcellular location">
    <subcellularLocation>
        <location evidence="1">Membrane</location>
        <topology evidence="1">Multi-pass membrane protein</topology>
    </subcellularLocation>
</comment>
<evidence type="ECO:0000256" key="2">
    <source>
        <dbReference type="ARBA" id="ARBA00022448"/>
    </source>
</evidence>
<feature type="transmembrane region" description="Helical" evidence="7">
    <location>
        <begin position="215"/>
        <end position="235"/>
    </location>
</feature>
<feature type="domain" description="Major facilitator superfamily (MFS) profile" evidence="8">
    <location>
        <begin position="48"/>
        <end position="426"/>
    </location>
</feature>
<feature type="region of interest" description="Disordered" evidence="6">
    <location>
        <begin position="1"/>
        <end position="23"/>
    </location>
</feature>
<organism evidence="9">
    <name type="scientific">Timema genevievae</name>
    <name type="common">Walking stick</name>
    <dbReference type="NCBI Taxonomy" id="629358"/>
    <lineage>
        <taxon>Eukaryota</taxon>
        <taxon>Metazoa</taxon>
        <taxon>Ecdysozoa</taxon>
        <taxon>Arthropoda</taxon>
        <taxon>Hexapoda</taxon>
        <taxon>Insecta</taxon>
        <taxon>Pterygota</taxon>
        <taxon>Neoptera</taxon>
        <taxon>Polyneoptera</taxon>
        <taxon>Phasmatodea</taxon>
        <taxon>Timematodea</taxon>
        <taxon>Timematoidea</taxon>
        <taxon>Timematidae</taxon>
        <taxon>Timema</taxon>
    </lineage>
</organism>
<dbReference type="PANTHER" id="PTHR23511:SF36">
    <property type="entry name" value="EG:BACR7A4.13 PROTEIN-RELATED"/>
    <property type="match status" value="1"/>
</dbReference>
<evidence type="ECO:0000256" key="3">
    <source>
        <dbReference type="ARBA" id="ARBA00022692"/>
    </source>
</evidence>
<dbReference type="Gene3D" id="1.20.1250.20">
    <property type="entry name" value="MFS general substrate transporter like domains"/>
    <property type="match status" value="1"/>
</dbReference>